<dbReference type="NCBIfam" id="TIGR00689">
    <property type="entry name" value="rpiB_lacA_lacB"/>
    <property type="match status" value="1"/>
</dbReference>
<evidence type="ECO:0000313" key="5">
    <source>
        <dbReference type="Proteomes" id="UP000034097"/>
    </source>
</evidence>
<dbReference type="EMBL" id="LCHQ01000001">
    <property type="protein sequence ID" value="KKT39519.1"/>
    <property type="molecule type" value="Genomic_DNA"/>
</dbReference>
<dbReference type="GO" id="GO:0046872">
    <property type="term" value="F:metal ion binding"/>
    <property type="evidence" value="ECO:0007669"/>
    <property type="project" value="UniProtKB-KW"/>
</dbReference>
<dbReference type="GO" id="GO:0016857">
    <property type="term" value="F:racemase and epimerase activity, acting on carbohydrates and derivatives"/>
    <property type="evidence" value="ECO:0007669"/>
    <property type="project" value="InterPro"/>
</dbReference>
<dbReference type="InterPro" id="IPR011060">
    <property type="entry name" value="RibuloseP-bd_barrel"/>
</dbReference>
<accession>A0A0G1JVN3</accession>
<evidence type="ECO:0000256" key="2">
    <source>
        <dbReference type="ARBA" id="ARBA00022723"/>
    </source>
</evidence>
<keyword evidence="3" id="KW-0413">Isomerase</keyword>
<evidence type="ECO:0000256" key="3">
    <source>
        <dbReference type="ARBA" id="ARBA00023235"/>
    </source>
</evidence>
<dbReference type="InterPro" id="IPR013785">
    <property type="entry name" value="Aldolase_TIM"/>
</dbReference>
<dbReference type="InterPro" id="IPR036569">
    <property type="entry name" value="RpiB_LacA_LacB_sf"/>
</dbReference>
<evidence type="ECO:0000313" key="4">
    <source>
        <dbReference type="EMBL" id="KKT39519.1"/>
    </source>
</evidence>
<keyword evidence="2" id="KW-0479">Metal-binding</keyword>
<comment type="similarity">
    <text evidence="1">Belongs to the LacAB/RpiB family.</text>
</comment>
<dbReference type="NCBIfam" id="NF004051">
    <property type="entry name" value="PRK05571.1"/>
    <property type="match status" value="1"/>
</dbReference>
<dbReference type="Gene3D" id="3.40.1400.10">
    <property type="entry name" value="Sugar-phosphate isomerase, RpiB/LacA/LacB"/>
    <property type="match status" value="1"/>
</dbReference>
<dbReference type="SUPFAM" id="SSF89623">
    <property type="entry name" value="Ribose/Galactose isomerase RpiB/AlsB"/>
    <property type="match status" value="1"/>
</dbReference>
<dbReference type="AlphaFoldDB" id="A0A0G1JVN3"/>
<dbReference type="PANTHER" id="PTHR11749">
    <property type="entry name" value="RIBULOSE-5-PHOSPHATE-3-EPIMERASE"/>
    <property type="match status" value="1"/>
</dbReference>
<dbReference type="Gene3D" id="3.20.20.70">
    <property type="entry name" value="Aldolase class I"/>
    <property type="match status" value="1"/>
</dbReference>
<dbReference type="Pfam" id="PF02502">
    <property type="entry name" value="LacAB_rpiB"/>
    <property type="match status" value="1"/>
</dbReference>
<dbReference type="SUPFAM" id="SSF51366">
    <property type="entry name" value="Ribulose-phoshate binding barrel"/>
    <property type="match status" value="1"/>
</dbReference>
<dbReference type="InterPro" id="IPR000056">
    <property type="entry name" value="Ribul_P_3_epim-like"/>
</dbReference>
<organism evidence="4 5">
    <name type="scientific">Candidatus Collierbacteria bacterium GW2011_GWF1_44_12</name>
    <dbReference type="NCBI Taxonomy" id="1618402"/>
    <lineage>
        <taxon>Bacteria</taxon>
        <taxon>Candidatus Collieribacteriota</taxon>
    </lineage>
</organism>
<reference evidence="4 5" key="1">
    <citation type="journal article" date="2015" name="Nature">
        <title>rRNA introns, odd ribosomes, and small enigmatic genomes across a large radiation of phyla.</title>
        <authorList>
            <person name="Brown C.T."/>
            <person name="Hug L.A."/>
            <person name="Thomas B.C."/>
            <person name="Sharon I."/>
            <person name="Castelle C.J."/>
            <person name="Singh A."/>
            <person name="Wilkins M.J."/>
            <person name="Williams K.H."/>
            <person name="Banfield J.F."/>
        </authorList>
    </citation>
    <scope>NUCLEOTIDE SEQUENCE [LARGE SCALE GENOMIC DNA]</scope>
</reference>
<evidence type="ECO:0000256" key="1">
    <source>
        <dbReference type="ARBA" id="ARBA00008754"/>
    </source>
</evidence>
<name>A0A0G1JVN3_9BACT</name>
<dbReference type="InterPro" id="IPR003500">
    <property type="entry name" value="RpiB_LacA_LacB"/>
</dbReference>
<protein>
    <recommendedName>
        <fullName evidence="6">Ribose 5-phosphate isomerase B</fullName>
    </recommendedName>
</protein>
<dbReference type="Proteomes" id="UP000034097">
    <property type="component" value="Unassembled WGS sequence"/>
</dbReference>
<dbReference type="GO" id="GO:0005975">
    <property type="term" value="P:carbohydrate metabolic process"/>
    <property type="evidence" value="ECO:0007669"/>
    <property type="project" value="InterPro"/>
</dbReference>
<gene>
    <name evidence="4" type="ORF">UW26_C0001G0006</name>
</gene>
<sequence>MKVFIGADHGGFNLKEDIRGKLEGERHEVIDLGNSTMDEQDDYVDFAQRVARKVAAEPVARGILFCRNGMGMCIVANRYREVRCGIGFNTEATRKGRSDDDINVLSIPADYVTREQALEMVRAFLSEEFSEEEKYLRRIKKAILAKDVTSFEEQLKRVWGEVKRVQFDIIDGKFAPAETVGPEILMNVDTIVEFDAHLMVEKPEGWIEKCAVAGIAGVYGQVEKMEDPVKFIADAQMAGMRAGLAYDIETPLTKLSEYIDDLDGVLLMSVKAGDQGQEFDERVLSKIKEVRKMSKRVKIIIDGGLDEVAIKRCFAAEWSEEMAEEELDRSFLKMEFVVGSHLMSAQNVAEELLKLEHLSH</sequence>
<comment type="caution">
    <text evidence="4">The sequence shown here is derived from an EMBL/GenBank/DDBJ whole genome shotgun (WGS) entry which is preliminary data.</text>
</comment>
<proteinExistence type="inferred from homology"/>
<dbReference type="GO" id="GO:0016861">
    <property type="term" value="F:intramolecular oxidoreductase activity, interconverting aldoses and ketoses"/>
    <property type="evidence" value="ECO:0007669"/>
    <property type="project" value="UniProtKB-ARBA"/>
</dbReference>
<evidence type="ECO:0008006" key="6">
    <source>
        <dbReference type="Google" id="ProtNLM"/>
    </source>
</evidence>